<keyword evidence="10" id="KW-1185">Reference proteome</keyword>
<feature type="binding site" evidence="8">
    <location>
        <position position="141"/>
    </location>
    <ligand>
        <name>[2Fe-2S] cluster</name>
        <dbReference type="ChEBI" id="CHEBI:190135"/>
    </ligand>
</feature>
<accession>A0A8G2EZW6</accession>
<feature type="binding site" evidence="8">
    <location>
        <position position="137"/>
    </location>
    <ligand>
        <name>[2Fe-2S] cluster</name>
        <dbReference type="ChEBI" id="CHEBI:190135"/>
    </ligand>
</feature>
<evidence type="ECO:0000256" key="7">
    <source>
        <dbReference type="ARBA" id="ARBA00047712"/>
    </source>
</evidence>
<name>A0A8G2EZW6_9PROT</name>
<dbReference type="SUPFAM" id="SSF52833">
    <property type="entry name" value="Thioredoxin-like"/>
    <property type="match status" value="1"/>
</dbReference>
<keyword evidence="2 8" id="KW-0001">2Fe-2S</keyword>
<comment type="cofactor">
    <cofactor evidence="8">
        <name>[2Fe-2S] cluster</name>
        <dbReference type="ChEBI" id="CHEBI:190135"/>
    </cofactor>
    <text evidence="8">Binds 1 [2Fe-2S] cluster.</text>
</comment>
<reference evidence="9 10" key="1">
    <citation type="submission" date="2016-10" db="EMBL/GenBank/DDBJ databases">
        <authorList>
            <person name="Varghese N."/>
            <person name="Submissions S."/>
        </authorList>
    </citation>
    <scope>NUCLEOTIDE SEQUENCE [LARGE SCALE GENOMIC DNA]</scope>
    <source>
        <strain evidence="9 10">DSM 18839</strain>
    </source>
</reference>
<gene>
    <name evidence="9" type="ORF">SAMN05660686_04347</name>
</gene>
<dbReference type="Gene3D" id="3.40.30.10">
    <property type="entry name" value="Glutaredoxin"/>
    <property type="match status" value="1"/>
</dbReference>
<dbReference type="GO" id="GO:0046872">
    <property type="term" value="F:metal ion binding"/>
    <property type="evidence" value="ECO:0007669"/>
    <property type="project" value="UniProtKB-KW"/>
</dbReference>
<dbReference type="PANTHER" id="PTHR43342:SF1">
    <property type="entry name" value="BIFURCATING [FEFE] HYDROGENASE GAMMA SUBUNIT"/>
    <property type="match status" value="1"/>
</dbReference>
<evidence type="ECO:0000256" key="3">
    <source>
        <dbReference type="ARBA" id="ARBA00022723"/>
    </source>
</evidence>
<dbReference type="InterPro" id="IPR036249">
    <property type="entry name" value="Thioredoxin-like_sf"/>
</dbReference>
<dbReference type="Pfam" id="PF01257">
    <property type="entry name" value="2Fe-2S_thioredx"/>
    <property type="match status" value="1"/>
</dbReference>
<comment type="caution">
    <text evidence="9">The sequence shown here is derived from an EMBL/GenBank/DDBJ whole genome shotgun (WGS) entry which is preliminary data.</text>
</comment>
<organism evidence="9 10">
    <name type="scientific">Thalassobaculum litoreum DSM 18839</name>
    <dbReference type="NCBI Taxonomy" id="1123362"/>
    <lineage>
        <taxon>Bacteria</taxon>
        <taxon>Pseudomonadati</taxon>
        <taxon>Pseudomonadota</taxon>
        <taxon>Alphaproteobacteria</taxon>
        <taxon>Rhodospirillales</taxon>
        <taxon>Thalassobaculaceae</taxon>
        <taxon>Thalassobaculum</taxon>
    </lineage>
</organism>
<dbReference type="GO" id="GO:0016491">
    <property type="term" value="F:oxidoreductase activity"/>
    <property type="evidence" value="ECO:0007669"/>
    <property type="project" value="InterPro"/>
</dbReference>
<evidence type="ECO:0000256" key="1">
    <source>
        <dbReference type="ARBA" id="ARBA00010643"/>
    </source>
</evidence>
<evidence type="ECO:0000256" key="2">
    <source>
        <dbReference type="ARBA" id="ARBA00022714"/>
    </source>
</evidence>
<keyword evidence="3 8" id="KW-0479">Metal-binding</keyword>
<feature type="binding site" evidence="8">
    <location>
        <position position="97"/>
    </location>
    <ligand>
        <name>[2Fe-2S] cluster</name>
        <dbReference type="ChEBI" id="CHEBI:190135"/>
    </ligand>
</feature>
<comment type="catalytic activity">
    <reaction evidence="7">
        <text>a quinone + NADH + 5 H(+)(in) = a quinol + NAD(+) + 4 H(+)(out)</text>
        <dbReference type="Rhea" id="RHEA:57888"/>
        <dbReference type="ChEBI" id="CHEBI:15378"/>
        <dbReference type="ChEBI" id="CHEBI:24646"/>
        <dbReference type="ChEBI" id="CHEBI:57540"/>
        <dbReference type="ChEBI" id="CHEBI:57945"/>
        <dbReference type="ChEBI" id="CHEBI:132124"/>
    </reaction>
</comment>
<keyword evidence="4 8" id="KW-0408">Iron</keyword>
<evidence type="ECO:0000256" key="6">
    <source>
        <dbReference type="ARBA" id="ARBA00034078"/>
    </source>
</evidence>
<feature type="binding site" evidence="8">
    <location>
        <position position="102"/>
    </location>
    <ligand>
        <name>[2Fe-2S] cluster</name>
        <dbReference type="ChEBI" id="CHEBI:190135"/>
    </ligand>
</feature>
<evidence type="ECO:0000256" key="4">
    <source>
        <dbReference type="ARBA" id="ARBA00023004"/>
    </source>
</evidence>
<dbReference type="GO" id="GO:0051537">
    <property type="term" value="F:2 iron, 2 sulfur cluster binding"/>
    <property type="evidence" value="ECO:0007669"/>
    <property type="project" value="UniProtKB-KW"/>
</dbReference>
<evidence type="ECO:0000313" key="9">
    <source>
        <dbReference type="EMBL" id="SDG42512.1"/>
    </source>
</evidence>
<dbReference type="PIRSF" id="PIRSF000216">
    <property type="entry name" value="NADH_DH_24kDa"/>
    <property type="match status" value="1"/>
</dbReference>
<proteinExistence type="inferred from homology"/>
<dbReference type="AlphaFoldDB" id="A0A8G2EZW6"/>
<comment type="cofactor">
    <cofactor evidence="6">
        <name>[2Fe-2S] cluster</name>
        <dbReference type="ChEBI" id="CHEBI:190135"/>
    </cofactor>
</comment>
<dbReference type="FunFam" id="1.10.10.1590:FF:000001">
    <property type="entry name" value="NADH-quinone oxidoreductase subunit E"/>
    <property type="match status" value="1"/>
</dbReference>
<dbReference type="Gene3D" id="1.10.10.1590">
    <property type="entry name" value="NADH-quinone oxidoreductase subunit E"/>
    <property type="match status" value="1"/>
</dbReference>
<dbReference type="InterPro" id="IPR041921">
    <property type="entry name" value="NuoE_N"/>
</dbReference>
<evidence type="ECO:0000256" key="5">
    <source>
        <dbReference type="ARBA" id="ARBA00023014"/>
    </source>
</evidence>
<evidence type="ECO:0000256" key="8">
    <source>
        <dbReference type="PIRSR" id="PIRSR000216-1"/>
    </source>
</evidence>
<dbReference type="Proteomes" id="UP000198615">
    <property type="component" value="Unassembled WGS sequence"/>
</dbReference>
<dbReference type="RefSeq" id="WP_093153766.1">
    <property type="nucleotide sequence ID" value="NZ_FNBW01000017.1"/>
</dbReference>
<evidence type="ECO:0000313" key="10">
    <source>
        <dbReference type="Proteomes" id="UP000198615"/>
    </source>
</evidence>
<keyword evidence="5 8" id="KW-0411">Iron-sulfur</keyword>
<sequence>MIEAEKSPQNGLPNGLPAAPAGAVAEATAVCARHRNDPAALLEILHDLQDQTGYIPEAVLPAIASALNLSRAEVHGVVSFYHDYRRAPAGPVVVKLCRAEACQSMGALALIETVCAARGIALGGTSEDGVTIEPVYCLGNCALAPAAMVNGRLVGRADAGRLDTAVREACS</sequence>
<protein>
    <submittedName>
        <fullName evidence="9">Formate dehydrogenase gamma subunit</fullName>
    </submittedName>
</protein>
<dbReference type="EMBL" id="FNBW01000017">
    <property type="protein sequence ID" value="SDG42512.1"/>
    <property type="molecule type" value="Genomic_DNA"/>
</dbReference>
<comment type="similarity">
    <text evidence="1">Belongs to the complex I 24 kDa subunit family.</text>
</comment>
<dbReference type="InterPro" id="IPR002023">
    <property type="entry name" value="NuoE-like"/>
</dbReference>
<dbReference type="OrthoDB" id="9807941at2"/>
<dbReference type="PANTHER" id="PTHR43342">
    <property type="entry name" value="NADH-QUINONE OXIDOREDUCTASE, E SUBUNIT"/>
    <property type="match status" value="1"/>
</dbReference>
<dbReference type="InterPro" id="IPR028431">
    <property type="entry name" value="NADP_DH_HndA-like"/>
</dbReference>